<dbReference type="InterPro" id="IPR024088">
    <property type="entry name" value="Tyr-tRNA-ligase_bac-type"/>
</dbReference>
<dbReference type="HAMAP" id="MF_02006">
    <property type="entry name" value="Tyr_tRNA_synth_type1"/>
    <property type="match status" value="1"/>
</dbReference>
<evidence type="ECO:0000256" key="6">
    <source>
        <dbReference type="ARBA" id="ARBA00023146"/>
    </source>
</evidence>
<dbReference type="InterPro" id="IPR001412">
    <property type="entry name" value="aa-tRNA-synth_I_CS"/>
</dbReference>
<keyword evidence="5 10" id="KW-0648">Protein biosynthesis</keyword>
<dbReference type="Gene3D" id="3.10.290.10">
    <property type="entry name" value="RNA-binding S4 domain"/>
    <property type="match status" value="1"/>
</dbReference>
<evidence type="ECO:0000256" key="2">
    <source>
        <dbReference type="ARBA" id="ARBA00022598"/>
    </source>
</evidence>
<evidence type="ECO:0000256" key="4">
    <source>
        <dbReference type="ARBA" id="ARBA00022840"/>
    </source>
</evidence>
<dbReference type="EC" id="6.1.1.1" evidence="1 10"/>
<dbReference type="InterPro" id="IPR024107">
    <property type="entry name" value="Tyr-tRNA-ligase_bac_1"/>
</dbReference>
<dbReference type="GO" id="GO:0004831">
    <property type="term" value="F:tyrosine-tRNA ligase activity"/>
    <property type="evidence" value="ECO:0007669"/>
    <property type="project" value="UniProtKB-EC"/>
</dbReference>
<dbReference type="PROSITE" id="PS00178">
    <property type="entry name" value="AA_TRNA_LIGASE_I"/>
    <property type="match status" value="1"/>
</dbReference>
<dbReference type="InterPro" id="IPR002305">
    <property type="entry name" value="aa-tRNA-synth_Ic"/>
</dbReference>
<dbReference type="GO" id="GO:0006437">
    <property type="term" value="P:tyrosyl-tRNA aminoacylation"/>
    <property type="evidence" value="ECO:0007669"/>
    <property type="project" value="InterPro"/>
</dbReference>
<dbReference type="Pfam" id="PF00579">
    <property type="entry name" value="tRNA-synt_1b"/>
    <property type="match status" value="1"/>
</dbReference>
<dbReference type="Gene3D" id="1.10.240.10">
    <property type="entry name" value="Tyrosyl-Transfer RNA Synthetase"/>
    <property type="match status" value="1"/>
</dbReference>
<evidence type="ECO:0000256" key="1">
    <source>
        <dbReference type="ARBA" id="ARBA00013160"/>
    </source>
</evidence>
<evidence type="ECO:0000256" key="5">
    <source>
        <dbReference type="ARBA" id="ARBA00022917"/>
    </source>
</evidence>
<dbReference type="EMBL" id="KZ992939">
    <property type="protein sequence ID" value="RKP06170.1"/>
    <property type="molecule type" value="Genomic_DNA"/>
</dbReference>
<keyword evidence="4 10" id="KW-0067">ATP-binding</keyword>
<organism evidence="12 13">
    <name type="scientific">Thamnocephalis sphaerospora</name>
    <dbReference type="NCBI Taxonomy" id="78915"/>
    <lineage>
        <taxon>Eukaryota</taxon>
        <taxon>Fungi</taxon>
        <taxon>Fungi incertae sedis</taxon>
        <taxon>Zoopagomycota</taxon>
        <taxon>Zoopagomycotina</taxon>
        <taxon>Zoopagomycetes</taxon>
        <taxon>Zoopagales</taxon>
        <taxon>Sigmoideomycetaceae</taxon>
        <taxon>Thamnocephalis</taxon>
    </lineage>
</organism>
<feature type="domain" description="RNA-binding S4" evidence="11">
    <location>
        <begin position="422"/>
        <end position="484"/>
    </location>
</feature>
<evidence type="ECO:0000313" key="13">
    <source>
        <dbReference type="Proteomes" id="UP000271241"/>
    </source>
</evidence>
<comment type="catalytic activity">
    <reaction evidence="8 10">
        <text>tRNA(Tyr) + L-tyrosine + ATP = L-tyrosyl-tRNA(Tyr) + AMP + diphosphate + H(+)</text>
        <dbReference type="Rhea" id="RHEA:10220"/>
        <dbReference type="Rhea" id="RHEA-COMP:9706"/>
        <dbReference type="Rhea" id="RHEA-COMP:9707"/>
        <dbReference type="ChEBI" id="CHEBI:15378"/>
        <dbReference type="ChEBI" id="CHEBI:30616"/>
        <dbReference type="ChEBI" id="CHEBI:33019"/>
        <dbReference type="ChEBI" id="CHEBI:58315"/>
        <dbReference type="ChEBI" id="CHEBI:78442"/>
        <dbReference type="ChEBI" id="CHEBI:78536"/>
        <dbReference type="ChEBI" id="CHEBI:456215"/>
        <dbReference type="EC" id="6.1.1.1"/>
    </reaction>
</comment>
<dbReference type="CDD" id="cd00165">
    <property type="entry name" value="S4"/>
    <property type="match status" value="1"/>
</dbReference>
<accession>A0A4P9XLM6</accession>
<evidence type="ECO:0000259" key="11">
    <source>
        <dbReference type="SMART" id="SM00363"/>
    </source>
</evidence>
<keyword evidence="13" id="KW-1185">Reference proteome</keyword>
<dbReference type="SMART" id="SM00363">
    <property type="entry name" value="S4"/>
    <property type="match status" value="1"/>
</dbReference>
<dbReference type="InterPro" id="IPR002307">
    <property type="entry name" value="Tyr-tRNA-ligase"/>
</dbReference>
<dbReference type="InterPro" id="IPR002942">
    <property type="entry name" value="S4_RNA-bd"/>
</dbReference>
<dbReference type="PROSITE" id="PS50889">
    <property type="entry name" value="S4"/>
    <property type="match status" value="1"/>
</dbReference>
<dbReference type="STRING" id="78915.A0A4P9XLM6"/>
<comment type="similarity">
    <text evidence="10">Belongs to the class-I aminoacyl-tRNA synthetase family.</text>
</comment>
<keyword evidence="6 10" id="KW-0030">Aminoacyl-tRNA synthetase</keyword>
<proteinExistence type="inferred from homology"/>
<dbReference type="Pfam" id="PF01479">
    <property type="entry name" value="S4"/>
    <property type="match status" value="1"/>
</dbReference>
<dbReference type="NCBIfam" id="TIGR00234">
    <property type="entry name" value="tyrS"/>
    <property type="match status" value="1"/>
</dbReference>
<evidence type="ECO:0000256" key="10">
    <source>
        <dbReference type="RuleBase" id="RU361234"/>
    </source>
</evidence>
<dbReference type="SUPFAM" id="SSF52374">
    <property type="entry name" value="Nucleotidylyl transferase"/>
    <property type="match status" value="1"/>
</dbReference>
<dbReference type="Gene3D" id="3.40.50.620">
    <property type="entry name" value="HUPs"/>
    <property type="match status" value="1"/>
</dbReference>
<gene>
    <name evidence="12" type="ORF">THASP1DRAFT_32012</name>
</gene>
<dbReference type="SUPFAM" id="SSF55174">
    <property type="entry name" value="Alpha-L RNA-binding motif"/>
    <property type="match status" value="1"/>
</dbReference>
<dbReference type="FunFam" id="1.10.240.10:FF:000001">
    <property type="entry name" value="Tyrosine--tRNA ligase"/>
    <property type="match status" value="1"/>
</dbReference>
<dbReference type="CDD" id="cd00805">
    <property type="entry name" value="TyrRS_core"/>
    <property type="match status" value="1"/>
</dbReference>
<dbReference type="PANTHER" id="PTHR11766:SF0">
    <property type="entry name" value="TYROSINE--TRNA LIGASE, MITOCHONDRIAL"/>
    <property type="match status" value="1"/>
</dbReference>
<dbReference type="Proteomes" id="UP000271241">
    <property type="component" value="Unassembled WGS sequence"/>
</dbReference>
<evidence type="ECO:0000256" key="9">
    <source>
        <dbReference type="PROSITE-ProRule" id="PRU00182"/>
    </source>
</evidence>
<evidence type="ECO:0000313" key="12">
    <source>
        <dbReference type="EMBL" id="RKP06170.1"/>
    </source>
</evidence>
<dbReference type="GO" id="GO:0005739">
    <property type="term" value="C:mitochondrion"/>
    <property type="evidence" value="ECO:0007669"/>
    <property type="project" value="TreeGrafter"/>
</dbReference>
<dbReference type="PANTHER" id="PTHR11766">
    <property type="entry name" value="TYROSYL-TRNA SYNTHETASE"/>
    <property type="match status" value="1"/>
</dbReference>
<reference evidence="13" key="1">
    <citation type="journal article" date="2018" name="Nat. Microbiol.">
        <title>Leveraging single-cell genomics to expand the fungal tree of life.</title>
        <authorList>
            <person name="Ahrendt S.R."/>
            <person name="Quandt C.A."/>
            <person name="Ciobanu D."/>
            <person name="Clum A."/>
            <person name="Salamov A."/>
            <person name="Andreopoulos B."/>
            <person name="Cheng J.F."/>
            <person name="Woyke T."/>
            <person name="Pelin A."/>
            <person name="Henrissat B."/>
            <person name="Reynolds N.K."/>
            <person name="Benny G.L."/>
            <person name="Smith M.E."/>
            <person name="James T.Y."/>
            <person name="Grigoriev I.V."/>
        </authorList>
    </citation>
    <scope>NUCLEOTIDE SEQUENCE [LARGE SCALE GENOMIC DNA]</scope>
    <source>
        <strain evidence="13">RSA 1356</strain>
    </source>
</reference>
<dbReference type="GO" id="GO:0005829">
    <property type="term" value="C:cytosol"/>
    <property type="evidence" value="ECO:0007669"/>
    <property type="project" value="TreeGrafter"/>
</dbReference>
<evidence type="ECO:0000256" key="7">
    <source>
        <dbReference type="ARBA" id="ARBA00033323"/>
    </source>
</evidence>
<dbReference type="GO" id="GO:0005524">
    <property type="term" value="F:ATP binding"/>
    <property type="evidence" value="ECO:0007669"/>
    <property type="project" value="UniProtKB-KW"/>
</dbReference>
<dbReference type="InterPro" id="IPR036986">
    <property type="entry name" value="S4_RNA-bd_sf"/>
</dbReference>
<protein>
    <recommendedName>
        <fullName evidence="1 10">Tyrosine--tRNA ligase</fullName>
        <ecNumber evidence="1 10">6.1.1.1</ecNumber>
    </recommendedName>
    <alternativeName>
        <fullName evidence="7 10">Tyrosyl-tRNA synthetase</fullName>
    </alternativeName>
</protein>
<keyword evidence="9" id="KW-0694">RNA-binding</keyword>
<evidence type="ECO:0000256" key="3">
    <source>
        <dbReference type="ARBA" id="ARBA00022741"/>
    </source>
</evidence>
<dbReference type="AlphaFoldDB" id="A0A4P9XLM6"/>
<dbReference type="GO" id="GO:0003723">
    <property type="term" value="F:RNA binding"/>
    <property type="evidence" value="ECO:0007669"/>
    <property type="project" value="UniProtKB-KW"/>
</dbReference>
<keyword evidence="2 10" id="KW-0436">Ligase</keyword>
<name>A0A4P9XLM6_9FUNG</name>
<keyword evidence="3 10" id="KW-0547">Nucleotide-binding</keyword>
<dbReference type="OrthoDB" id="337870at2759"/>
<evidence type="ECO:0000256" key="8">
    <source>
        <dbReference type="ARBA" id="ARBA00048248"/>
    </source>
</evidence>
<dbReference type="InterPro" id="IPR014729">
    <property type="entry name" value="Rossmann-like_a/b/a_fold"/>
</dbReference>
<sequence length="495" mass="54473">MFLASRQSRFLRVALRLRTIPGTSTRAFSATVPTSKNVLADLRERGLVAQVTSPGVEALVERPTTVYLGVDPTAESMHVGNLVSLLSLLHFYVRGHSVIALVGGATGSIGDPSGRSTERQVLSEDRMQRNLTGIRTQMHQLFERGAQLARKRGVEDILTDQGNTADRLRVLNNYDWFGSMSALAFLGHVGRHARVGAMLARESVKARLTSPQGISFTEFSYQLLQAYDFYHLHREHKCRIQLGGSDQWGNITAGIDLIGRMASEKRTAAVANASEEARPAAFGVTIPLLTTSTGEKFGKSAGNAVWLDAHMTSYYDFYQFFMRVNDDDVERYLHIFTFLNSAEIEAIMCEHKEQPEKRYAQSRLAAETTELVHGEHGLYRAQIATRVLFGSPQQDLCASDLLAAFEHDPRLVRLSADKALGVRLDRLAHAAGACASRSEATKLLKAGGFYLNHQRITDGSRLLAANDLIDGAVCVLRTGKTNYRIVHVEGGVASP</sequence>
<dbReference type="PRINTS" id="PR01040">
    <property type="entry name" value="TRNASYNTHTYR"/>
</dbReference>